<dbReference type="PANTHER" id="PTHR11003">
    <property type="entry name" value="POTASSIUM CHANNEL, SUBFAMILY K"/>
    <property type="match status" value="1"/>
</dbReference>
<evidence type="ECO:0000256" key="7">
    <source>
        <dbReference type="ARBA" id="ARBA00023303"/>
    </source>
</evidence>
<dbReference type="Gene3D" id="1.10.287.70">
    <property type="match status" value="1"/>
</dbReference>
<dbReference type="InterPro" id="IPR013099">
    <property type="entry name" value="K_chnl_dom"/>
</dbReference>
<accession>A0AAV5UU35</accession>
<keyword evidence="4 9" id="KW-1133">Transmembrane helix</keyword>
<evidence type="ECO:0000313" key="12">
    <source>
        <dbReference type="EMBL" id="GMT37789.1"/>
    </source>
</evidence>
<comment type="subcellular location">
    <subcellularLocation>
        <location evidence="1">Membrane</location>
        <topology evidence="1">Multi-pass membrane protein</topology>
    </subcellularLocation>
</comment>
<evidence type="ECO:0000256" key="8">
    <source>
        <dbReference type="SAM" id="Coils"/>
    </source>
</evidence>
<feature type="non-terminal residue" evidence="11">
    <location>
        <position position="1"/>
    </location>
</feature>
<evidence type="ECO:0000256" key="6">
    <source>
        <dbReference type="ARBA" id="ARBA00023136"/>
    </source>
</evidence>
<proteinExistence type="predicted"/>
<dbReference type="GO" id="GO:0005886">
    <property type="term" value="C:plasma membrane"/>
    <property type="evidence" value="ECO:0007669"/>
    <property type="project" value="TreeGrafter"/>
</dbReference>
<keyword evidence="7" id="KW-0407">Ion channel</keyword>
<feature type="domain" description="Potassium channel" evidence="10">
    <location>
        <begin position="19"/>
        <end position="89"/>
    </location>
</feature>
<keyword evidence="5" id="KW-0406">Ion transport</keyword>
<evidence type="ECO:0000256" key="1">
    <source>
        <dbReference type="ARBA" id="ARBA00004141"/>
    </source>
</evidence>
<feature type="transmembrane region" description="Helical" evidence="9">
    <location>
        <begin position="64"/>
        <end position="86"/>
    </location>
</feature>
<evidence type="ECO:0000256" key="2">
    <source>
        <dbReference type="ARBA" id="ARBA00022448"/>
    </source>
</evidence>
<keyword evidence="3 9" id="KW-0812">Transmembrane</keyword>
<evidence type="ECO:0000256" key="3">
    <source>
        <dbReference type="ARBA" id="ARBA00022692"/>
    </source>
</evidence>
<name>A0AAV5UU35_9BILA</name>
<keyword evidence="13" id="KW-1185">Reference proteome</keyword>
<dbReference type="InterPro" id="IPR003280">
    <property type="entry name" value="2pore_dom_K_chnl"/>
</dbReference>
<comment type="caution">
    <text evidence="11">The sequence shown here is derived from an EMBL/GenBank/DDBJ whole genome shotgun (WGS) entry which is preliminary data.</text>
</comment>
<organism evidence="11 13">
    <name type="scientific">Pristionchus fissidentatus</name>
    <dbReference type="NCBI Taxonomy" id="1538716"/>
    <lineage>
        <taxon>Eukaryota</taxon>
        <taxon>Metazoa</taxon>
        <taxon>Ecdysozoa</taxon>
        <taxon>Nematoda</taxon>
        <taxon>Chromadorea</taxon>
        <taxon>Rhabditida</taxon>
        <taxon>Rhabditina</taxon>
        <taxon>Diplogasteromorpha</taxon>
        <taxon>Diplogasteroidea</taxon>
        <taxon>Neodiplogasteridae</taxon>
        <taxon>Pristionchus</taxon>
    </lineage>
</organism>
<dbReference type="AlphaFoldDB" id="A0AAV5UU35"/>
<evidence type="ECO:0000256" key="5">
    <source>
        <dbReference type="ARBA" id="ARBA00023065"/>
    </source>
</evidence>
<dbReference type="GO" id="GO:0022841">
    <property type="term" value="F:potassium ion leak channel activity"/>
    <property type="evidence" value="ECO:0007669"/>
    <property type="project" value="TreeGrafter"/>
</dbReference>
<feature type="transmembrane region" description="Helical" evidence="9">
    <location>
        <begin position="12"/>
        <end position="33"/>
    </location>
</feature>
<feature type="coiled-coil region" evidence="8">
    <location>
        <begin position="175"/>
        <end position="212"/>
    </location>
</feature>
<dbReference type="EMBL" id="BTSY01000267">
    <property type="protein sequence ID" value="GMT37789.1"/>
    <property type="molecule type" value="Genomic_DNA"/>
</dbReference>
<keyword evidence="6 9" id="KW-0472">Membrane</keyword>
<protein>
    <recommendedName>
        <fullName evidence="10">Potassium channel domain-containing protein</fullName>
    </recommendedName>
</protein>
<keyword evidence="8" id="KW-0175">Coiled coil</keyword>
<evidence type="ECO:0000313" key="11">
    <source>
        <dbReference type="EMBL" id="GMT10601.1"/>
    </source>
</evidence>
<evidence type="ECO:0000259" key="10">
    <source>
        <dbReference type="Pfam" id="PF07885"/>
    </source>
</evidence>
<dbReference type="GO" id="GO:0030322">
    <property type="term" value="P:stabilization of membrane potential"/>
    <property type="evidence" value="ECO:0007669"/>
    <property type="project" value="TreeGrafter"/>
</dbReference>
<evidence type="ECO:0000256" key="4">
    <source>
        <dbReference type="ARBA" id="ARBA00022989"/>
    </source>
</evidence>
<feature type="transmembrane region" description="Helical" evidence="9">
    <location>
        <begin position="40"/>
        <end position="58"/>
    </location>
</feature>
<dbReference type="Proteomes" id="UP001432322">
    <property type="component" value="Unassembled WGS sequence"/>
</dbReference>
<dbReference type="EMBL" id="BTSY01000001">
    <property type="protein sequence ID" value="GMT10601.1"/>
    <property type="molecule type" value="Genomic_DNA"/>
</dbReference>
<gene>
    <name evidence="11" type="ORF">PFISCL1PPCAC_1898</name>
    <name evidence="12" type="ORF">PFISCL1PPCAC_29086</name>
</gene>
<dbReference type="GO" id="GO:0015271">
    <property type="term" value="F:outward rectifier potassium channel activity"/>
    <property type="evidence" value="ECO:0007669"/>
    <property type="project" value="TreeGrafter"/>
</dbReference>
<reference evidence="11" key="1">
    <citation type="submission" date="2023-10" db="EMBL/GenBank/DDBJ databases">
        <title>Genome assembly of Pristionchus species.</title>
        <authorList>
            <person name="Yoshida K."/>
            <person name="Sommer R.J."/>
        </authorList>
    </citation>
    <scope>NUCLEOTIDE SEQUENCE</scope>
    <source>
        <strain evidence="11">RS5133</strain>
    </source>
</reference>
<evidence type="ECO:0000256" key="9">
    <source>
        <dbReference type="SAM" id="Phobius"/>
    </source>
</evidence>
<evidence type="ECO:0000313" key="13">
    <source>
        <dbReference type="Proteomes" id="UP001432322"/>
    </source>
</evidence>
<dbReference type="Pfam" id="PF07885">
    <property type="entry name" value="Ion_trans_2"/>
    <property type="match status" value="1"/>
</dbReference>
<dbReference type="PANTHER" id="PTHR11003:SF61">
    <property type="entry name" value="POTASSIUM CHANNEL DOMAIN-CONTAINING PROTEIN"/>
    <property type="match status" value="1"/>
</dbReference>
<dbReference type="SUPFAM" id="SSF81324">
    <property type="entry name" value="Voltage-gated potassium channels"/>
    <property type="match status" value="1"/>
</dbReference>
<sequence length="251" mass="28529">EIQQKDRPDPPVLSSFAATVAWILMSAAVFCLWEDWDFFTSVYFFVISLSTIGLGDVTPAHPEYMIATFGVVLIGLAMVTVFIDVVKEKIELMYMDLLEKQLEEYMQRVAAGDPTAAEQMMQQMQAKSKYLFPLMSKSSGNKVMEQFKKEQRERGIEVPSVLTDIDPDTGLPAFASANKEDFKELIEQAEEKREKEEQKEKQIQQLIEARRTGRTPLGSVFNMAATIPLQQESLLQAIPIRPTELMQMAYK</sequence>
<keyword evidence="2" id="KW-0813">Transport</keyword>